<evidence type="ECO:0000256" key="5">
    <source>
        <dbReference type="ARBA" id="ARBA00022692"/>
    </source>
</evidence>
<keyword evidence="2" id="KW-0813">Transport</keyword>
<dbReference type="GO" id="GO:0042910">
    <property type="term" value="F:xenobiotic transmembrane transporter activity"/>
    <property type="evidence" value="ECO:0007669"/>
    <property type="project" value="TreeGrafter"/>
</dbReference>
<feature type="domain" description="SSD" evidence="9">
    <location>
        <begin position="367"/>
        <end position="496"/>
    </location>
</feature>
<dbReference type="PRINTS" id="PR00702">
    <property type="entry name" value="ACRIFLAVINRP"/>
</dbReference>
<feature type="transmembrane region" description="Helical" evidence="8">
    <location>
        <begin position="962"/>
        <end position="984"/>
    </location>
</feature>
<feature type="transmembrane region" description="Helical" evidence="8">
    <location>
        <begin position="396"/>
        <end position="418"/>
    </location>
</feature>
<feature type="transmembrane region" description="Helical" evidence="8">
    <location>
        <begin position="590"/>
        <end position="615"/>
    </location>
</feature>
<dbReference type="InterPro" id="IPR027463">
    <property type="entry name" value="AcrB_DN_DC_subdom"/>
</dbReference>
<dbReference type="FunFam" id="3.30.70.1430:FF:000001">
    <property type="entry name" value="Efflux pump membrane transporter"/>
    <property type="match status" value="1"/>
</dbReference>
<dbReference type="SUPFAM" id="SSF82693">
    <property type="entry name" value="Multidrug efflux transporter AcrB pore domain, PN1, PN2, PC1 and PC2 subdomains"/>
    <property type="match status" value="4"/>
</dbReference>
<reference evidence="10 11" key="1">
    <citation type="submission" date="2012-02" db="EMBL/GenBank/DDBJ databases">
        <title>Complete sequence of chromosome of Singulisphaera acidiphila DSM 18658.</title>
        <authorList>
            <consortium name="US DOE Joint Genome Institute (JGI-PGF)"/>
            <person name="Lucas S."/>
            <person name="Copeland A."/>
            <person name="Lapidus A."/>
            <person name="Glavina del Rio T."/>
            <person name="Dalin E."/>
            <person name="Tice H."/>
            <person name="Bruce D."/>
            <person name="Goodwin L."/>
            <person name="Pitluck S."/>
            <person name="Peters L."/>
            <person name="Ovchinnikova G."/>
            <person name="Chertkov O."/>
            <person name="Kyrpides N."/>
            <person name="Mavromatis K."/>
            <person name="Ivanova N."/>
            <person name="Brettin T."/>
            <person name="Detter J.C."/>
            <person name="Han C."/>
            <person name="Larimer F."/>
            <person name="Land M."/>
            <person name="Hauser L."/>
            <person name="Markowitz V."/>
            <person name="Cheng J.-F."/>
            <person name="Hugenholtz P."/>
            <person name="Woyke T."/>
            <person name="Wu D."/>
            <person name="Tindall B."/>
            <person name="Pomrenke H."/>
            <person name="Brambilla E."/>
            <person name="Klenk H.-P."/>
            <person name="Eisen J.A."/>
        </authorList>
    </citation>
    <scope>NUCLEOTIDE SEQUENCE [LARGE SCALE GENOMIC DNA]</scope>
    <source>
        <strain evidence="11">ATCC BAA-1392 / DSM 18658 / VKM B-2454 / MOB10</strain>
    </source>
</reference>
<dbReference type="Gene3D" id="3.30.70.1430">
    <property type="entry name" value="Multidrug efflux transporter AcrB pore domain"/>
    <property type="match status" value="2"/>
</dbReference>
<feature type="transmembrane region" description="Helical" evidence="8">
    <location>
        <begin position="546"/>
        <end position="569"/>
    </location>
</feature>
<sequence>MFSRFFIDRPIFATVLSIVITLAGGIAVFTLPIAQYPDIAPPTVEVSAYYPGANAQVVADTVAAPIEQQINGVENMLYMSSQCTNDGMYKLTITFRIGVDLNMAQVLVQNRESLAEPILPDLVKRRGVTVKKKSPSILMIVNLFSSDGTRENLYLSNYATIQLRDELARLEGVGDITYMGQRDYSMRVWLDPGKMSFRNLTSSDVTRAIEQQNAQVAAGQIGQPPVPTGQVFQYTMSTLGRLTDADQFADMILKTDAEGRIVRLKDVARIELGAQGYDQSCTLDGKPSVALSIYQRPGSNALETARLVRLKMEELKGRFPTGLDYAIVYDTTPFITESVNEVFKTLRDAVILVAVVVLLFLQNWRSAVIPLIAVPVAIVGTFAIMAALGFSLNNLTLFGLVLAIGIVVDDAIVVVEAVEHHIESGLSPRDATAKAMEEVSGPVIAIGLVLTAVFVPCAFIGGIVGQFFRQFALTIATSTLISTFNSLTLSPALAALLLRSREHGGGEALPRPAYGLLGGWLGWKFLTAPIAAYLKTHPTLANGIDPAWLAIAAAITSGALGGLIVSRILNGILGGIFRGFNAGFRAATGAYTRVVGVMLRGSFIVLLGYGGLLYLTYFGFAHTPTGFIPTQDKGYLLVNVQMPDSTSLEQTQRVMQQIEIASAKVKGVNHTVAIAGQSILLNANAPNFGAMYVMLDDFSHRESHELSGNAIAAKLQTVLQDEIQDGLINIFGAPPIEGLGTAGGFKLVVEDRGDTGLDSLQSAADRIVGEGNNTTGLEGLFTSFRANTPWLFLDIDRNKVETMGVATSEVFNTLQVYLGSLYVNDFNKFGRTWQVNVQGDSNYRKQISDLKQLKIRNRSGGMAPLGAMAEIRDMNGPVLVMRYNMYPAAAINGNPAPGVSSGQAIGLMEKVAKAELPQTMRSEWTELALLQLETGSTAMMVFVLAVVLVFLVLAAQYESWSLPFSVILVVPMCLLCSVAGVLFTKMDINIFTQVGFVVLVGLACKNAILIVEFAKSRRDAGVPRRQATLEACALRLRPIMMTSFAFILGVVPLVLSEGAGAEMRRTLGTAVFSGMLGVTLFGIFLTPVFYFVIQWFNDRFSKAESLLDPEENGTEEAGMVEAHPH</sequence>
<dbReference type="PANTHER" id="PTHR32063">
    <property type="match status" value="1"/>
</dbReference>
<dbReference type="InterPro" id="IPR001036">
    <property type="entry name" value="Acrflvin-R"/>
</dbReference>
<evidence type="ECO:0000256" key="7">
    <source>
        <dbReference type="ARBA" id="ARBA00023136"/>
    </source>
</evidence>
<dbReference type="Pfam" id="PF00873">
    <property type="entry name" value="ACR_tran"/>
    <property type="match status" value="2"/>
</dbReference>
<dbReference type="Gene3D" id="1.20.1640.10">
    <property type="entry name" value="Multidrug efflux transporter AcrB transmembrane domain"/>
    <property type="match status" value="4"/>
</dbReference>
<proteinExistence type="predicted"/>
<evidence type="ECO:0000256" key="8">
    <source>
        <dbReference type="SAM" id="Phobius"/>
    </source>
</evidence>
<evidence type="ECO:0000313" key="10">
    <source>
        <dbReference type="EMBL" id="AGA30129.1"/>
    </source>
</evidence>
<dbReference type="EMBL" id="CP003364">
    <property type="protein sequence ID" value="AGA30129.1"/>
    <property type="molecule type" value="Genomic_DNA"/>
</dbReference>
<dbReference type="PROSITE" id="PS50156">
    <property type="entry name" value="SSD"/>
    <property type="match status" value="1"/>
</dbReference>
<organism evidence="10 11">
    <name type="scientific">Singulisphaera acidiphila (strain ATCC BAA-1392 / DSM 18658 / VKM B-2454 / MOB10)</name>
    <dbReference type="NCBI Taxonomy" id="886293"/>
    <lineage>
        <taxon>Bacteria</taxon>
        <taxon>Pseudomonadati</taxon>
        <taxon>Planctomycetota</taxon>
        <taxon>Planctomycetia</taxon>
        <taxon>Isosphaerales</taxon>
        <taxon>Isosphaeraceae</taxon>
        <taxon>Singulisphaera</taxon>
    </lineage>
</organism>
<dbReference type="RefSeq" id="WP_015249220.1">
    <property type="nucleotide sequence ID" value="NC_019892.1"/>
</dbReference>
<keyword evidence="11" id="KW-1185">Reference proteome</keyword>
<evidence type="ECO:0000313" key="11">
    <source>
        <dbReference type="Proteomes" id="UP000010798"/>
    </source>
</evidence>
<dbReference type="AlphaFoldDB" id="L0DL55"/>
<feature type="transmembrane region" description="Helical" evidence="8">
    <location>
        <begin position="368"/>
        <end position="390"/>
    </location>
</feature>
<evidence type="ECO:0000259" key="9">
    <source>
        <dbReference type="PROSITE" id="PS50156"/>
    </source>
</evidence>
<feature type="transmembrane region" description="Helical" evidence="8">
    <location>
        <begin position="471"/>
        <end position="498"/>
    </location>
</feature>
<dbReference type="HOGENOM" id="CLU_002755_1_0_0"/>
<keyword evidence="3" id="KW-1003">Cell membrane</keyword>
<dbReference type="STRING" id="886293.Sinac_6018"/>
<comment type="subcellular location">
    <subcellularLocation>
        <location evidence="1">Cell inner membrane</location>
        <topology evidence="1">Multi-pass membrane protein</topology>
    </subcellularLocation>
</comment>
<dbReference type="PANTHER" id="PTHR32063:SF11">
    <property type="entry name" value="CATION OR DRUG EFFLUX SYSTEM PROTEIN"/>
    <property type="match status" value="1"/>
</dbReference>
<dbReference type="Proteomes" id="UP000010798">
    <property type="component" value="Chromosome"/>
</dbReference>
<dbReference type="Gene3D" id="3.30.2090.10">
    <property type="entry name" value="Multidrug efflux transporter AcrB TolC docking domain, DN and DC subdomains"/>
    <property type="match status" value="2"/>
</dbReference>
<feature type="transmembrane region" description="Helical" evidence="8">
    <location>
        <begin position="1034"/>
        <end position="1055"/>
    </location>
</feature>
<evidence type="ECO:0000256" key="3">
    <source>
        <dbReference type="ARBA" id="ARBA00022475"/>
    </source>
</evidence>
<dbReference type="FunFam" id="1.20.1640.10:FF:000001">
    <property type="entry name" value="Efflux pump membrane transporter"/>
    <property type="match status" value="1"/>
</dbReference>
<gene>
    <name evidence="10" type="ordered locus">Sinac_6018</name>
</gene>
<dbReference type="Gene3D" id="3.30.70.1440">
    <property type="entry name" value="Multidrug efflux transporter AcrB pore domain"/>
    <property type="match status" value="1"/>
</dbReference>
<feature type="transmembrane region" description="Helical" evidence="8">
    <location>
        <begin position="990"/>
        <end position="1013"/>
    </location>
</feature>
<protein>
    <submittedName>
        <fullName evidence="10">Cation/multidrug efflux pump</fullName>
    </submittedName>
</protein>
<keyword evidence="7 8" id="KW-0472">Membrane</keyword>
<dbReference type="InterPro" id="IPR000731">
    <property type="entry name" value="SSD"/>
</dbReference>
<evidence type="ECO:0000256" key="4">
    <source>
        <dbReference type="ARBA" id="ARBA00022519"/>
    </source>
</evidence>
<dbReference type="OrthoDB" id="220575at2"/>
<dbReference type="Gene3D" id="3.30.70.1320">
    <property type="entry name" value="Multidrug efflux transporter AcrB pore domain like"/>
    <property type="match status" value="1"/>
</dbReference>
<feature type="transmembrane region" description="Helical" evidence="8">
    <location>
        <begin position="1067"/>
        <end position="1093"/>
    </location>
</feature>
<feature type="transmembrane region" description="Helical" evidence="8">
    <location>
        <begin position="439"/>
        <end position="465"/>
    </location>
</feature>
<name>L0DL55_SINAD</name>
<dbReference type="GO" id="GO:0005886">
    <property type="term" value="C:plasma membrane"/>
    <property type="evidence" value="ECO:0007669"/>
    <property type="project" value="UniProtKB-SubCell"/>
</dbReference>
<evidence type="ECO:0000256" key="1">
    <source>
        <dbReference type="ARBA" id="ARBA00004429"/>
    </source>
</evidence>
<evidence type="ECO:0000256" key="2">
    <source>
        <dbReference type="ARBA" id="ARBA00022448"/>
    </source>
</evidence>
<accession>L0DL55</accession>
<dbReference type="SUPFAM" id="SSF82714">
    <property type="entry name" value="Multidrug efflux transporter AcrB TolC docking domain, DN and DC subdomains"/>
    <property type="match status" value="2"/>
</dbReference>
<keyword evidence="4" id="KW-0997">Cell inner membrane</keyword>
<keyword evidence="6 8" id="KW-1133">Transmembrane helix</keyword>
<dbReference type="eggNOG" id="COG0841">
    <property type="taxonomic scope" value="Bacteria"/>
</dbReference>
<dbReference type="KEGG" id="saci:Sinac_6018"/>
<feature type="transmembrane region" description="Helical" evidence="8">
    <location>
        <begin position="937"/>
        <end position="955"/>
    </location>
</feature>
<keyword evidence="5 8" id="KW-0812">Transmembrane</keyword>
<dbReference type="SUPFAM" id="SSF82866">
    <property type="entry name" value="Multidrug efflux transporter AcrB transmembrane domain"/>
    <property type="match status" value="2"/>
</dbReference>
<feature type="transmembrane region" description="Helical" evidence="8">
    <location>
        <begin position="12"/>
        <end position="34"/>
    </location>
</feature>
<evidence type="ECO:0000256" key="6">
    <source>
        <dbReference type="ARBA" id="ARBA00022989"/>
    </source>
</evidence>